<keyword evidence="3" id="KW-1185">Reference proteome</keyword>
<dbReference type="EMBL" id="JANQDX010000008">
    <property type="protein sequence ID" value="KAL0920811.1"/>
    <property type="molecule type" value="Genomic_DNA"/>
</dbReference>
<gene>
    <name evidence="2" type="ORF">M5K25_009981</name>
</gene>
<feature type="region of interest" description="Disordered" evidence="1">
    <location>
        <begin position="198"/>
        <end position="260"/>
    </location>
</feature>
<dbReference type="AlphaFoldDB" id="A0ABD0VDX4"/>
<organism evidence="2 3">
    <name type="scientific">Dendrobium thyrsiflorum</name>
    <name type="common">Pinecone-like raceme dendrobium</name>
    <name type="synonym">Orchid</name>
    <dbReference type="NCBI Taxonomy" id="117978"/>
    <lineage>
        <taxon>Eukaryota</taxon>
        <taxon>Viridiplantae</taxon>
        <taxon>Streptophyta</taxon>
        <taxon>Embryophyta</taxon>
        <taxon>Tracheophyta</taxon>
        <taxon>Spermatophyta</taxon>
        <taxon>Magnoliopsida</taxon>
        <taxon>Liliopsida</taxon>
        <taxon>Asparagales</taxon>
        <taxon>Orchidaceae</taxon>
        <taxon>Epidendroideae</taxon>
        <taxon>Malaxideae</taxon>
        <taxon>Dendrobiinae</taxon>
        <taxon>Dendrobium</taxon>
    </lineage>
</organism>
<feature type="region of interest" description="Disordered" evidence="1">
    <location>
        <begin position="121"/>
        <end position="159"/>
    </location>
</feature>
<feature type="compositionally biased region" description="Polar residues" evidence="1">
    <location>
        <begin position="121"/>
        <end position="133"/>
    </location>
</feature>
<evidence type="ECO:0000313" key="3">
    <source>
        <dbReference type="Proteomes" id="UP001552299"/>
    </source>
</evidence>
<name>A0ABD0VDX4_DENTH</name>
<feature type="compositionally biased region" description="Polar residues" evidence="1">
    <location>
        <begin position="214"/>
        <end position="235"/>
    </location>
</feature>
<protein>
    <submittedName>
        <fullName evidence="2">Uncharacterized protein</fullName>
    </submittedName>
</protein>
<sequence length="330" mass="36060">MPWNHQSPSLASIQGKTSRTYRMARNKKQNLGFSALELQNKLLGAEGFSLLLLDIGERSSSSIYAAGGLFQPLEKRPGYYQIMSIIQELPNIKLPCHTIALSHDFIHAAVPLYDQFPPLQHTSSNSIDSQSQGHRLRMPQAPQPDEQHDRSWKVPGDCNPLTEQLLQTETTNVAARAIPAIAVTATATPTCHRLLPTAVVPQLPPPQPIERSDQPQTTMDSTQPSPQPQSLTGTLLSPGLNNEDLPKGSSAPTRQSSQKRLITEWKVKGSHRPLAATSSETIDDRWLTATYMRGCSPATNNVKQGPTEGGVIASVTGTKWPLSPMRIDTS</sequence>
<comment type="caution">
    <text evidence="2">The sequence shown here is derived from an EMBL/GenBank/DDBJ whole genome shotgun (WGS) entry which is preliminary data.</text>
</comment>
<reference evidence="2 3" key="1">
    <citation type="journal article" date="2024" name="Plant Biotechnol. J.">
        <title>Dendrobium thyrsiflorum genome and its molecular insights into genes involved in important horticultural traits.</title>
        <authorList>
            <person name="Chen B."/>
            <person name="Wang J.Y."/>
            <person name="Zheng P.J."/>
            <person name="Li K.L."/>
            <person name="Liang Y.M."/>
            <person name="Chen X.F."/>
            <person name="Zhang C."/>
            <person name="Zhao X."/>
            <person name="He X."/>
            <person name="Zhang G.Q."/>
            <person name="Liu Z.J."/>
            <person name="Xu Q."/>
        </authorList>
    </citation>
    <scope>NUCLEOTIDE SEQUENCE [LARGE SCALE GENOMIC DNA]</scope>
    <source>
        <strain evidence="2">GZMU011</strain>
    </source>
</reference>
<proteinExistence type="predicted"/>
<evidence type="ECO:0000256" key="1">
    <source>
        <dbReference type="SAM" id="MobiDB-lite"/>
    </source>
</evidence>
<feature type="compositionally biased region" description="Polar residues" evidence="1">
    <location>
        <begin position="250"/>
        <end position="260"/>
    </location>
</feature>
<accession>A0ABD0VDX4</accession>
<evidence type="ECO:0000313" key="2">
    <source>
        <dbReference type="EMBL" id="KAL0920811.1"/>
    </source>
</evidence>
<dbReference type="Proteomes" id="UP001552299">
    <property type="component" value="Unassembled WGS sequence"/>
</dbReference>